<protein>
    <recommendedName>
        <fullName evidence="4">G patch domain-containing protein 1</fullName>
    </recommendedName>
</protein>
<feature type="compositionally biased region" description="Basic and acidic residues" evidence="1">
    <location>
        <begin position="470"/>
        <end position="483"/>
    </location>
</feature>
<evidence type="ECO:0000313" key="3">
    <source>
        <dbReference type="Proteomes" id="UP000678393"/>
    </source>
</evidence>
<organism evidence="2 3">
    <name type="scientific">Candidula unifasciata</name>
    <dbReference type="NCBI Taxonomy" id="100452"/>
    <lineage>
        <taxon>Eukaryota</taxon>
        <taxon>Metazoa</taxon>
        <taxon>Spiralia</taxon>
        <taxon>Lophotrochozoa</taxon>
        <taxon>Mollusca</taxon>
        <taxon>Gastropoda</taxon>
        <taxon>Heterobranchia</taxon>
        <taxon>Euthyneura</taxon>
        <taxon>Panpulmonata</taxon>
        <taxon>Eupulmonata</taxon>
        <taxon>Stylommatophora</taxon>
        <taxon>Helicina</taxon>
        <taxon>Helicoidea</taxon>
        <taxon>Geomitridae</taxon>
        <taxon>Candidula</taxon>
    </lineage>
</organism>
<feature type="compositionally biased region" description="Basic and acidic residues" evidence="1">
    <location>
        <begin position="563"/>
        <end position="574"/>
    </location>
</feature>
<comment type="caution">
    <text evidence="2">The sequence shown here is derived from an EMBL/GenBank/DDBJ whole genome shotgun (WGS) entry which is preliminary data.</text>
</comment>
<feature type="region of interest" description="Disordered" evidence="1">
    <location>
        <begin position="460"/>
        <end position="487"/>
    </location>
</feature>
<dbReference type="PANTHER" id="PTHR13384">
    <property type="entry name" value="G PATCH DOMAIN-CONTAINING PROTEIN 1"/>
    <property type="match status" value="1"/>
</dbReference>
<dbReference type="GO" id="GO:0003723">
    <property type="term" value="F:RNA binding"/>
    <property type="evidence" value="ECO:0007669"/>
    <property type="project" value="TreeGrafter"/>
</dbReference>
<evidence type="ECO:0000256" key="1">
    <source>
        <dbReference type="SAM" id="MobiDB-lite"/>
    </source>
</evidence>
<feature type="compositionally biased region" description="Polar residues" evidence="1">
    <location>
        <begin position="460"/>
        <end position="469"/>
    </location>
</feature>
<dbReference type="PANTHER" id="PTHR13384:SF19">
    <property type="entry name" value="G PATCH DOMAIN-CONTAINING PROTEIN 1"/>
    <property type="match status" value="1"/>
</dbReference>
<dbReference type="AlphaFoldDB" id="A0A8S3YNE1"/>
<dbReference type="Pfam" id="PF26093">
    <property type="entry name" value="HTH_TGH"/>
    <property type="match status" value="1"/>
</dbReference>
<feature type="region of interest" description="Disordered" evidence="1">
    <location>
        <begin position="641"/>
        <end position="666"/>
    </location>
</feature>
<feature type="non-terminal residue" evidence="2">
    <location>
        <position position="666"/>
    </location>
</feature>
<name>A0A8S3YNE1_9EUPU</name>
<sequence>MYGDSCDSDSFVPENLSDITFAPRDVCPISLEAKDNVHGLGYRGLDPSLALPSSHINLFDTAPLRPRKGGKGIQGQAFGVGAFEDEDEDIYAMDNMSNYDITMKPDNDDEADSKFGWTAPRKHGETRFELCKQVVPVSYVGKLLEGFTLSSQPLVAKKKFPPPVLPPRFKPQHWFRRRREVSHLPASLITDDQGAGQRNITAVDRGLMLGETPIVGSVFDLIPKEEKARIEATKEAIAITQHLATTAGMNLTSSGGLSDLAGITNTFLAKFKPASVTHVEPSEGGGEKLKVMSATAPLFQGSLSFQPFRKDTAKQARYDTYLAALKQGVNDPYSTIGSSHLTEWEKARERDEFSKASKIYRPMSALMSSRFVRGAMIDEDRTEVPLDTENEKSDRVKAAEMKMFGKLTREEFEWHPDKLLCRRFNVPNPYPGSDLVGLPTVKRDKYSVFNFLNFGDYQSGEFQEPTTANKNKEVEPDSRERTLKSVQSRRATMTSIFKVLDDPDFHQPVRDFPVQEKVLDNQDSTQNDKNKEADDNGTSPDKDLFRAIFKNSDSESSSEESTDEKKEQAFKEGEENTNGKSFIQLFISSKLRLLNFYHHLSNYLPCEHPPAIIYKCSYNRCFIVIEDDHIQTESISSRLLPLADEEDSGGEYGPSLPPAPGSTMDS</sequence>
<evidence type="ECO:0008006" key="4">
    <source>
        <dbReference type="Google" id="ProtNLM"/>
    </source>
</evidence>
<evidence type="ECO:0000313" key="2">
    <source>
        <dbReference type="EMBL" id="CAG5116801.1"/>
    </source>
</evidence>
<keyword evidence="3" id="KW-1185">Reference proteome</keyword>
<accession>A0A8S3YNE1</accession>
<gene>
    <name evidence="2" type="ORF">CUNI_LOCUS2359</name>
</gene>
<dbReference type="OrthoDB" id="20507at2759"/>
<feature type="compositionally biased region" description="Basic and acidic residues" evidence="1">
    <location>
        <begin position="517"/>
        <end position="545"/>
    </location>
</feature>
<proteinExistence type="predicted"/>
<reference evidence="2" key="1">
    <citation type="submission" date="2021-04" db="EMBL/GenBank/DDBJ databases">
        <authorList>
            <consortium name="Molecular Ecology Group"/>
        </authorList>
    </citation>
    <scope>NUCLEOTIDE SEQUENCE</scope>
</reference>
<dbReference type="Proteomes" id="UP000678393">
    <property type="component" value="Unassembled WGS sequence"/>
</dbReference>
<dbReference type="EMBL" id="CAJHNH020000304">
    <property type="protein sequence ID" value="CAG5116801.1"/>
    <property type="molecule type" value="Genomic_DNA"/>
</dbReference>
<feature type="region of interest" description="Disordered" evidence="1">
    <location>
        <begin position="517"/>
        <end position="575"/>
    </location>
</feature>
<dbReference type="GO" id="GO:0005634">
    <property type="term" value="C:nucleus"/>
    <property type="evidence" value="ECO:0007669"/>
    <property type="project" value="TreeGrafter"/>
</dbReference>